<evidence type="ECO:0000313" key="1">
    <source>
        <dbReference type="EMBL" id="SHO65793.1"/>
    </source>
</evidence>
<dbReference type="Proteomes" id="UP000186406">
    <property type="component" value="Unassembled WGS sequence"/>
</dbReference>
<dbReference type="AlphaFoldDB" id="A0A1M7ZLL5"/>
<proteinExistence type="predicted"/>
<organism evidence="1 2">
    <name type="scientific">Pseudoxanthobacter soli DSM 19599</name>
    <dbReference type="NCBI Taxonomy" id="1123029"/>
    <lineage>
        <taxon>Bacteria</taxon>
        <taxon>Pseudomonadati</taxon>
        <taxon>Pseudomonadota</taxon>
        <taxon>Alphaproteobacteria</taxon>
        <taxon>Hyphomicrobiales</taxon>
        <taxon>Segnochrobactraceae</taxon>
        <taxon>Pseudoxanthobacter</taxon>
    </lineage>
</organism>
<dbReference type="EMBL" id="FRXO01000004">
    <property type="protein sequence ID" value="SHO65793.1"/>
    <property type="molecule type" value="Genomic_DNA"/>
</dbReference>
<accession>A0A1M7ZLL5</accession>
<reference evidence="1 2" key="1">
    <citation type="submission" date="2016-12" db="EMBL/GenBank/DDBJ databases">
        <authorList>
            <person name="Song W.-J."/>
            <person name="Kurnit D.M."/>
        </authorList>
    </citation>
    <scope>NUCLEOTIDE SEQUENCE [LARGE SCALE GENOMIC DNA]</scope>
    <source>
        <strain evidence="1 2">DSM 19599</strain>
    </source>
</reference>
<evidence type="ECO:0000313" key="2">
    <source>
        <dbReference type="Proteomes" id="UP000186406"/>
    </source>
</evidence>
<gene>
    <name evidence="1" type="ORF">SAMN02745172_02440</name>
</gene>
<protein>
    <submittedName>
        <fullName evidence="1">Uncharacterized protein</fullName>
    </submittedName>
</protein>
<keyword evidence="2" id="KW-1185">Reference proteome</keyword>
<sequence>MDILPALMAMTATLRKRGHVDNGAYARGSVGAEVAIRSQDSR</sequence>
<name>A0A1M7ZLL5_9HYPH</name>
<dbReference type="RefSeq" id="WP_280163051.1">
    <property type="nucleotide sequence ID" value="NZ_FRXO01000004.1"/>
</dbReference>